<dbReference type="HAMAP" id="MF_00528">
    <property type="entry name" value="Maf"/>
    <property type="match status" value="1"/>
</dbReference>
<dbReference type="EC" id="3.6.1.9" evidence="3"/>
<dbReference type="Pfam" id="PF02545">
    <property type="entry name" value="Maf"/>
    <property type="match status" value="1"/>
</dbReference>
<dbReference type="CDD" id="cd00555">
    <property type="entry name" value="Maf"/>
    <property type="match status" value="1"/>
</dbReference>
<comment type="cofactor">
    <cofactor evidence="1 3">
        <name>a divalent metal cation</name>
        <dbReference type="ChEBI" id="CHEBI:60240"/>
    </cofactor>
</comment>
<dbReference type="Gene3D" id="3.90.950.10">
    <property type="match status" value="1"/>
</dbReference>
<dbReference type="EMBL" id="JASTZU010000042">
    <property type="protein sequence ID" value="MDL4841669.1"/>
    <property type="molecule type" value="Genomic_DNA"/>
</dbReference>
<dbReference type="InterPro" id="IPR029001">
    <property type="entry name" value="ITPase-like_fam"/>
</dbReference>
<comment type="catalytic activity">
    <reaction evidence="3">
        <text>dTTP + H2O = dTMP + diphosphate + H(+)</text>
        <dbReference type="Rhea" id="RHEA:28534"/>
        <dbReference type="ChEBI" id="CHEBI:15377"/>
        <dbReference type="ChEBI" id="CHEBI:15378"/>
        <dbReference type="ChEBI" id="CHEBI:33019"/>
        <dbReference type="ChEBI" id="CHEBI:37568"/>
        <dbReference type="ChEBI" id="CHEBI:63528"/>
        <dbReference type="EC" id="3.6.1.9"/>
    </reaction>
</comment>
<evidence type="ECO:0000256" key="1">
    <source>
        <dbReference type="ARBA" id="ARBA00001968"/>
    </source>
</evidence>
<proteinExistence type="inferred from homology"/>
<name>A0ABT7L8H4_9BACI</name>
<comment type="similarity">
    <text evidence="3">Belongs to the Maf family. YhdE subfamily.</text>
</comment>
<gene>
    <name evidence="4" type="ORF">QQS35_14605</name>
</gene>
<keyword evidence="2 3" id="KW-0378">Hydrolase</keyword>
<dbReference type="SUPFAM" id="SSF52972">
    <property type="entry name" value="ITPase-like"/>
    <property type="match status" value="1"/>
</dbReference>
<keyword evidence="5" id="KW-1185">Reference proteome</keyword>
<dbReference type="InterPro" id="IPR003697">
    <property type="entry name" value="Maf-like"/>
</dbReference>
<accession>A0ABT7L8H4</accession>
<dbReference type="RefSeq" id="WP_285932957.1">
    <property type="nucleotide sequence ID" value="NZ_JASTZU010000042.1"/>
</dbReference>
<dbReference type="PANTHER" id="PTHR43213:SF5">
    <property type="entry name" value="BIFUNCTIONAL DTTP_UTP PYROPHOSPHATASE_METHYLTRANSFERASE PROTEIN-RELATED"/>
    <property type="match status" value="1"/>
</dbReference>
<feature type="site" description="Important for substrate specificity" evidence="3">
    <location>
        <position position="151"/>
    </location>
</feature>
<evidence type="ECO:0000256" key="3">
    <source>
        <dbReference type="HAMAP-Rule" id="MF_00528"/>
    </source>
</evidence>
<organism evidence="4 5">
    <name type="scientific">Aquibacillus rhizosphaerae</name>
    <dbReference type="NCBI Taxonomy" id="3051431"/>
    <lineage>
        <taxon>Bacteria</taxon>
        <taxon>Bacillati</taxon>
        <taxon>Bacillota</taxon>
        <taxon>Bacilli</taxon>
        <taxon>Bacillales</taxon>
        <taxon>Bacillaceae</taxon>
        <taxon>Aquibacillus</taxon>
    </lineage>
</organism>
<comment type="caution">
    <text evidence="4">The sequence shown here is derived from an EMBL/GenBank/DDBJ whole genome shotgun (WGS) entry which is preliminary data.</text>
</comment>
<comment type="caution">
    <text evidence="3">Lacks conserved residue(s) required for the propagation of feature annotation.</text>
</comment>
<dbReference type="PANTHER" id="PTHR43213">
    <property type="entry name" value="BIFUNCTIONAL DTTP/UTP PYROPHOSPHATASE/METHYLTRANSFERASE PROTEIN-RELATED"/>
    <property type="match status" value="1"/>
</dbReference>
<evidence type="ECO:0000313" key="5">
    <source>
        <dbReference type="Proteomes" id="UP001235343"/>
    </source>
</evidence>
<feature type="active site" description="Proton acceptor" evidence="3">
    <location>
        <position position="68"/>
    </location>
</feature>
<protein>
    <recommendedName>
        <fullName evidence="3">dTTP/UTP pyrophosphatase</fullName>
        <shortName evidence="3">dTTPase/UTPase</shortName>
        <ecNumber evidence="3">3.6.1.9</ecNumber>
    </recommendedName>
    <alternativeName>
        <fullName evidence="3">Nucleoside triphosphate pyrophosphatase</fullName>
    </alternativeName>
    <alternativeName>
        <fullName evidence="3">Nucleotide pyrophosphatase</fullName>
        <shortName evidence="3">Nucleotide PPase</shortName>
    </alternativeName>
</protein>
<dbReference type="GO" id="GO:0016787">
    <property type="term" value="F:hydrolase activity"/>
    <property type="evidence" value="ECO:0007669"/>
    <property type="project" value="UniProtKB-KW"/>
</dbReference>
<comment type="subcellular location">
    <subcellularLocation>
        <location evidence="3">Cytoplasm</location>
    </subcellularLocation>
</comment>
<feature type="site" description="Important for substrate specificity" evidence="3">
    <location>
        <position position="69"/>
    </location>
</feature>
<sequence length="191" mass="21467">MNQLILASGSPRRSELLKQVGIPFTVIEPNVDETLLTEQNPVRFVELLANQKGLAIEVSENRVILSADTVVSMDGNILTKPENWNEAYNMLNMLNGKKHEVYTGVMIRSSVKEIVFSRCTTVQFLEVTEKELKDYVNSGDSFDKAGGYGIQSRGAFLVKEIIGDYYNVVGLPVSKVVQRLREFDVYPELMD</sequence>
<evidence type="ECO:0000313" key="4">
    <source>
        <dbReference type="EMBL" id="MDL4841669.1"/>
    </source>
</evidence>
<feature type="site" description="Important for substrate specificity" evidence="3">
    <location>
        <position position="12"/>
    </location>
</feature>
<reference evidence="4 5" key="1">
    <citation type="submission" date="2023-06" db="EMBL/GenBank/DDBJ databases">
        <title>Aquibacillus rhizosphaerae LR5S19.</title>
        <authorList>
            <person name="Sun J.-Q."/>
        </authorList>
    </citation>
    <scope>NUCLEOTIDE SEQUENCE [LARGE SCALE GENOMIC DNA]</scope>
    <source>
        <strain evidence="4 5">LR5S19</strain>
    </source>
</reference>
<comment type="function">
    <text evidence="3">Nucleoside triphosphate pyrophosphatase that hydrolyzes dTTP and UTP. May have a dual role in cell division arrest and in preventing the incorporation of modified nucleotides into cellular nucleic acids.</text>
</comment>
<comment type="catalytic activity">
    <reaction evidence="3">
        <text>UTP + H2O = UMP + diphosphate + H(+)</text>
        <dbReference type="Rhea" id="RHEA:29395"/>
        <dbReference type="ChEBI" id="CHEBI:15377"/>
        <dbReference type="ChEBI" id="CHEBI:15378"/>
        <dbReference type="ChEBI" id="CHEBI:33019"/>
        <dbReference type="ChEBI" id="CHEBI:46398"/>
        <dbReference type="ChEBI" id="CHEBI:57865"/>
        <dbReference type="EC" id="3.6.1.9"/>
    </reaction>
</comment>
<evidence type="ECO:0000256" key="2">
    <source>
        <dbReference type="ARBA" id="ARBA00022801"/>
    </source>
</evidence>
<keyword evidence="3" id="KW-0963">Cytoplasm</keyword>
<dbReference type="NCBIfam" id="TIGR00172">
    <property type="entry name" value="maf"/>
    <property type="match status" value="1"/>
</dbReference>
<dbReference type="Proteomes" id="UP001235343">
    <property type="component" value="Unassembled WGS sequence"/>
</dbReference>
<keyword evidence="3" id="KW-0546">Nucleotide metabolism</keyword>
<dbReference type="PIRSF" id="PIRSF006305">
    <property type="entry name" value="Maf"/>
    <property type="match status" value="1"/>
</dbReference>